<evidence type="ECO:0000256" key="3">
    <source>
        <dbReference type="ARBA" id="ARBA00023027"/>
    </source>
</evidence>
<keyword evidence="2" id="KW-0560">Oxidoreductase</keyword>
<dbReference type="SUPFAM" id="SSF51735">
    <property type="entry name" value="NAD(P)-binding Rossmann-fold domains"/>
    <property type="match status" value="1"/>
</dbReference>
<dbReference type="PANTHER" id="PTHR43103">
    <property type="entry name" value="NUCLEOSIDE-DIPHOSPHATE-SUGAR EPIMERASE"/>
    <property type="match status" value="1"/>
</dbReference>
<comment type="caution">
    <text evidence="5">The sequence shown here is derived from an EMBL/GenBank/DDBJ whole genome shotgun (WGS) entry which is preliminary data.</text>
</comment>
<dbReference type="Pfam" id="PF01370">
    <property type="entry name" value="Epimerase"/>
    <property type="match status" value="1"/>
</dbReference>
<gene>
    <name evidence="5" type="ORF">SE17_11540</name>
</gene>
<feature type="domain" description="NAD-dependent epimerase/dehydratase" evidence="4">
    <location>
        <begin position="3"/>
        <end position="177"/>
    </location>
</feature>
<evidence type="ECO:0000313" key="6">
    <source>
        <dbReference type="Proteomes" id="UP000050509"/>
    </source>
</evidence>
<dbReference type="PANTHER" id="PTHR43103:SF5">
    <property type="entry name" value="4-EPIMERASE, PUTATIVE (AFU_ORTHOLOGUE AFUA_7G00360)-RELATED"/>
    <property type="match status" value="1"/>
</dbReference>
<dbReference type="InterPro" id="IPR036291">
    <property type="entry name" value="NAD(P)-bd_dom_sf"/>
</dbReference>
<organism evidence="5 6">
    <name type="scientific">Kouleothrix aurantiaca</name>
    <dbReference type="NCBI Taxonomy" id="186479"/>
    <lineage>
        <taxon>Bacteria</taxon>
        <taxon>Bacillati</taxon>
        <taxon>Chloroflexota</taxon>
        <taxon>Chloroflexia</taxon>
        <taxon>Chloroflexales</taxon>
        <taxon>Roseiflexineae</taxon>
        <taxon>Roseiflexaceae</taxon>
        <taxon>Kouleothrix</taxon>
    </lineage>
</organism>
<accession>A0A0P9DI72</accession>
<dbReference type="GO" id="GO:0016491">
    <property type="term" value="F:oxidoreductase activity"/>
    <property type="evidence" value="ECO:0007669"/>
    <property type="project" value="UniProtKB-KW"/>
</dbReference>
<evidence type="ECO:0000259" key="4">
    <source>
        <dbReference type="Pfam" id="PF01370"/>
    </source>
</evidence>
<dbReference type="InterPro" id="IPR001509">
    <property type="entry name" value="Epimerase_deHydtase"/>
</dbReference>
<keyword evidence="3" id="KW-0520">NAD</keyword>
<comment type="similarity">
    <text evidence="1">Belongs to the NAD(P)-dependent epimerase/dehydratase family.</text>
</comment>
<evidence type="ECO:0000313" key="5">
    <source>
        <dbReference type="EMBL" id="KPV53107.1"/>
    </source>
</evidence>
<sequence>MRIAVTGGSGGVGRAIIDMAVAQGHSPVRIDRAAPPEGTANLDVPFVQLDLSDYDGLLDAFRGCDAVIHMGAIPAPGHLPDHVVHNNNVVGSYNALRAAAELGITRVCQASSVNAIGAAYSRWPRYDYFPLDEAHPTYNEDPYSLSKWICELQADSIARRYEDMTIASMRFHWVVPDRATAAQYNNRIGEALAKHLWGYTRFDSAARACLASLSAGYKGHEVFYLIGPETTTDQASLELAQRYFPDVPIRGDLSGNRSFFDCSKAERLLGWKHDE</sequence>
<evidence type="ECO:0000256" key="2">
    <source>
        <dbReference type="ARBA" id="ARBA00023002"/>
    </source>
</evidence>
<evidence type="ECO:0000256" key="1">
    <source>
        <dbReference type="ARBA" id="ARBA00007637"/>
    </source>
</evidence>
<dbReference type="Proteomes" id="UP000050509">
    <property type="component" value="Unassembled WGS sequence"/>
</dbReference>
<dbReference type="PATRIC" id="fig|186479.3.peg.7052"/>
<reference evidence="5 6" key="1">
    <citation type="submission" date="2015-09" db="EMBL/GenBank/DDBJ databases">
        <title>Draft genome sequence of Kouleothrix aurantiaca JCM 19913.</title>
        <authorList>
            <person name="Hemp J."/>
        </authorList>
    </citation>
    <scope>NUCLEOTIDE SEQUENCE [LARGE SCALE GENOMIC DNA]</scope>
    <source>
        <strain evidence="5 6">COM-B</strain>
    </source>
</reference>
<keyword evidence="6" id="KW-1185">Reference proteome</keyword>
<dbReference type="Gene3D" id="3.40.50.720">
    <property type="entry name" value="NAD(P)-binding Rossmann-like Domain"/>
    <property type="match status" value="1"/>
</dbReference>
<dbReference type="EMBL" id="LJCR01000339">
    <property type="protein sequence ID" value="KPV53107.1"/>
    <property type="molecule type" value="Genomic_DNA"/>
</dbReference>
<proteinExistence type="inferred from homology"/>
<name>A0A0P9DI72_9CHLR</name>
<protein>
    <submittedName>
        <fullName evidence="5">UDP-glucose 4-epimerase</fullName>
    </submittedName>
</protein>
<dbReference type="AlphaFoldDB" id="A0A0P9DI72"/>